<dbReference type="PROSITE" id="PS50887">
    <property type="entry name" value="GGDEF"/>
    <property type="match status" value="1"/>
</dbReference>
<keyword evidence="3" id="KW-0812">Transmembrane</keyword>
<sequence length="238" mass="26704">MFKIRSEADKWKYVVGITGMAVCLSVLLTWLLLGDGLTTDMLRASILGPLLIAPPACLMSANRSLEIHQLNKQLEHLLAHDQMTNLLSRSHFMRQMHEMQGDLRGSFLMLDIDLFKQVNDTYGHLVGDEVIRRVAAVIEEHVKQDGLAARYGGEEFVVCLPQKDLDDAMQRAEDIRQAVERQTVKVLDKELNCTISIGLGYADGRNPVEEVLRRADEALYLAKRQGRNRVGAPLPLAT</sequence>
<accession>A0A1B0ZTZ5</accession>
<dbReference type="InterPro" id="IPR029787">
    <property type="entry name" value="Nucleotide_cyclase"/>
</dbReference>
<dbReference type="EC" id="2.7.7.65" evidence="1"/>
<evidence type="ECO:0000313" key="5">
    <source>
        <dbReference type="EMBL" id="ANP37662.1"/>
    </source>
</evidence>
<dbReference type="Pfam" id="PF00990">
    <property type="entry name" value="GGDEF"/>
    <property type="match status" value="1"/>
</dbReference>
<dbReference type="Gene3D" id="3.30.70.270">
    <property type="match status" value="1"/>
</dbReference>
<feature type="transmembrane region" description="Helical" evidence="3">
    <location>
        <begin position="12"/>
        <end position="32"/>
    </location>
</feature>
<evidence type="ECO:0000313" key="6">
    <source>
        <dbReference type="EMBL" id="MDE4165133.1"/>
    </source>
</evidence>
<dbReference type="GO" id="GO:0043709">
    <property type="term" value="P:cell adhesion involved in single-species biofilm formation"/>
    <property type="evidence" value="ECO:0007669"/>
    <property type="project" value="TreeGrafter"/>
</dbReference>
<dbReference type="FunFam" id="3.30.70.270:FF:000001">
    <property type="entry name" value="Diguanylate cyclase domain protein"/>
    <property type="match status" value="1"/>
</dbReference>
<evidence type="ECO:0000256" key="2">
    <source>
        <dbReference type="ARBA" id="ARBA00034247"/>
    </source>
</evidence>
<dbReference type="NCBIfam" id="TIGR00254">
    <property type="entry name" value="GGDEF"/>
    <property type="match status" value="1"/>
</dbReference>
<evidence type="ECO:0000256" key="3">
    <source>
        <dbReference type="SAM" id="Phobius"/>
    </source>
</evidence>
<dbReference type="EMBL" id="JARCJK010000002">
    <property type="protein sequence ID" value="MDE4165133.1"/>
    <property type="molecule type" value="Genomic_DNA"/>
</dbReference>
<protein>
    <recommendedName>
        <fullName evidence="1">diguanylate cyclase</fullName>
        <ecNumber evidence="1">2.7.7.65</ecNumber>
    </recommendedName>
</protein>
<dbReference type="AlphaFoldDB" id="A0A1B0ZTZ5"/>
<reference evidence="6 8" key="2">
    <citation type="submission" date="2023-02" db="EMBL/GenBank/DDBJ databases">
        <title>Population genomics of bacteria associated with diatom.</title>
        <authorList>
            <person name="Xie J."/>
            <person name="Wang H."/>
        </authorList>
    </citation>
    <scope>NUCLEOTIDE SEQUENCE [LARGE SCALE GENOMIC DNA]</scope>
    <source>
        <strain evidence="6 8">PT47_8</strain>
    </source>
</reference>
<dbReference type="GO" id="GO:0005886">
    <property type="term" value="C:plasma membrane"/>
    <property type="evidence" value="ECO:0007669"/>
    <property type="project" value="TreeGrafter"/>
</dbReference>
<organism evidence="5 7">
    <name type="scientific">Phaeobacter gallaeciensis</name>
    <dbReference type="NCBI Taxonomy" id="60890"/>
    <lineage>
        <taxon>Bacteria</taxon>
        <taxon>Pseudomonadati</taxon>
        <taxon>Pseudomonadota</taxon>
        <taxon>Alphaproteobacteria</taxon>
        <taxon>Rhodobacterales</taxon>
        <taxon>Roseobacteraceae</taxon>
        <taxon>Phaeobacter</taxon>
    </lineage>
</organism>
<keyword evidence="3" id="KW-0472">Membrane</keyword>
<dbReference type="Proteomes" id="UP001218364">
    <property type="component" value="Unassembled WGS sequence"/>
</dbReference>
<name>A0A1B0ZTZ5_9RHOB</name>
<keyword evidence="3" id="KW-1133">Transmembrane helix</keyword>
<keyword evidence="7" id="KW-1185">Reference proteome</keyword>
<dbReference type="SMART" id="SM00267">
    <property type="entry name" value="GGDEF"/>
    <property type="match status" value="1"/>
</dbReference>
<evidence type="ECO:0000313" key="8">
    <source>
        <dbReference type="Proteomes" id="UP001218364"/>
    </source>
</evidence>
<dbReference type="CDD" id="cd01949">
    <property type="entry name" value="GGDEF"/>
    <property type="match status" value="1"/>
</dbReference>
<reference evidence="5 7" key="1">
    <citation type="submission" date="2016-04" db="EMBL/GenBank/DDBJ databases">
        <authorList>
            <person name="Evans L.H."/>
            <person name="Alamgir A."/>
            <person name="Owens N."/>
            <person name="Weber N.D."/>
            <person name="Virtaneva K."/>
            <person name="Barbian K."/>
            <person name="Babar A."/>
            <person name="Rosenke K."/>
        </authorList>
    </citation>
    <scope>NUCLEOTIDE SEQUENCE [LARGE SCALE GENOMIC DNA]</scope>
    <source>
        <strain evidence="5 7">JL2886</strain>
    </source>
</reference>
<dbReference type="PANTHER" id="PTHR45138">
    <property type="entry name" value="REGULATORY COMPONENTS OF SENSORY TRANSDUCTION SYSTEM"/>
    <property type="match status" value="1"/>
</dbReference>
<dbReference type="RefSeq" id="WP_065272452.1">
    <property type="nucleotide sequence ID" value="NZ_CP015124.1"/>
</dbReference>
<dbReference type="Proteomes" id="UP000092565">
    <property type="component" value="Chromosome"/>
</dbReference>
<dbReference type="GO" id="GO:0052621">
    <property type="term" value="F:diguanylate cyclase activity"/>
    <property type="evidence" value="ECO:0007669"/>
    <property type="project" value="UniProtKB-EC"/>
</dbReference>
<evidence type="ECO:0000256" key="1">
    <source>
        <dbReference type="ARBA" id="ARBA00012528"/>
    </source>
</evidence>
<gene>
    <name evidence="5" type="ORF">JL2886_02776</name>
    <name evidence="6" type="ORF">PXK24_05485</name>
</gene>
<evidence type="ECO:0000259" key="4">
    <source>
        <dbReference type="PROSITE" id="PS50887"/>
    </source>
</evidence>
<feature type="domain" description="GGDEF" evidence="4">
    <location>
        <begin position="103"/>
        <end position="235"/>
    </location>
</feature>
<dbReference type="EMBL" id="CP015124">
    <property type="protein sequence ID" value="ANP37662.1"/>
    <property type="molecule type" value="Genomic_DNA"/>
</dbReference>
<dbReference type="SUPFAM" id="SSF55073">
    <property type="entry name" value="Nucleotide cyclase"/>
    <property type="match status" value="1"/>
</dbReference>
<proteinExistence type="predicted"/>
<dbReference type="GO" id="GO:1902201">
    <property type="term" value="P:negative regulation of bacterial-type flagellum-dependent cell motility"/>
    <property type="evidence" value="ECO:0007669"/>
    <property type="project" value="TreeGrafter"/>
</dbReference>
<dbReference type="PANTHER" id="PTHR45138:SF9">
    <property type="entry name" value="DIGUANYLATE CYCLASE DGCM-RELATED"/>
    <property type="match status" value="1"/>
</dbReference>
<evidence type="ECO:0000313" key="7">
    <source>
        <dbReference type="Proteomes" id="UP000092565"/>
    </source>
</evidence>
<dbReference type="InterPro" id="IPR050469">
    <property type="entry name" value="Diguanylate_Cyclase"/>
</dbReference>
<dbReference type="InterPro" id="IPR000160">
    <property type="entry name" value="GGDEF_dom"/>
</dbReference>
<comment type="catalytic activity">
    <reaction evidence="2">
        <text>2 GTP = 3',3'-c-di-GMP + 2 diphosphate</text>
        <dbReference type="Rhea" id="RHEA:24898"/>
        <dbReference type="ChEBI" id="CHEBI:33019"/>
        <dbReference type="ChEBI" id="CHEBI:37565"/>
        <dbReference type="ChEBI" id="CHEBI:58805"/>
        <dbReference type="EC" id="2.7.7.65"/>
    </reaction>
</comment>
<dbReference type="InterPro" id="IPR043128">
    <property type="entry name" value="Rev_trsase/Diguanyl_cyclase"/>
</dbReference>